<organism evidence="2 3">
    <name type="scientific">Dentipellis fragilis</name>
    <dbReference type="NCBI Taxonomy" id="205917"/>
    <lineage>
        <taxon>Eukaryota</taxon>
        <taxon>Fungi</taxon>
        <taxon>Dikarya</taxon>
        <taxon>Basidiomycota</taxon>
        <taxon>Agaricomycotina</taxon>
        <taxon>Agaricomycetes</taxon>
        <taxon>Russulales</taxon>
        <taxon>Hericiaceae</taxon>
        <taxon>Dentipellis</taxon>
    </lineage>
</organism>
<evidence type="ECO:0000259" key="1">
    <source>
        <dbReference type="PROSITE" id="PS51038"/>
    </source>
</evidence>
<dbReference type="SUPFAM" id="SSF57903">
    <property type="entry name" value="FYVE/PHD zinc finger"/>
    <property type="match status" value="1"/>
</dbReference>
<proteinExistence type="predicted"/>
<gene>
    <name evidence="2" type="ORF">EVG20_g6630</name>
</gene>
<dbReference type="Gene3D" id="2.30.30.490">
    <property type="match status" value="1"/>
</dbReference>
<dbReference type="OrthoDB" id="10259622at2759"/>
<dbReference type="AlphaFoldDB" id="A0A4Y9YJT6"/>
<dbReference type="InterPro" id="IPR011011">
    <property type="entry name" value="Znf_FYVE_PHD"/>
</dbReference>
<name>A0A4Y9YJT6_9AGAM</name>
<dbReference type="GO" id="GO:0003682">
    <property type="term" value="F:chromatin binding"/>
    <property type="evidence" value="ECO:0007669"/>
    <property type="project" value="InterPro"/>
</dbReference>
<dbReference type="PANTHER" id="PTHR46364">
    <property type="entry name" value="OS08G0421900 PROTEIN"/>
    <property type="match status" value="1"/>
</dbReference>
<dbReference type="InterPro" id="IPR043151">
    <property type="entry name" value="BAH_sf"/>
</dbReference>
<dbReference type="Proteomes" id="UP000298327">
    <property type="component" value="Unassembled WGS sequence"/>
</dbReference>
<comment type="caution">
    <text evidence="2">The sequence shown here is derived from an EMBL/GenBank/DDBJ whole genome shotgun (WGS) entry which is preliminary data.</text>
</comment>
<dbReference type="InterPro" id="IPR001025">
    <property type="entry name" value="BAH_dom"/>
</dbReference>
<dbReference type="PROSITE" id="PS51038">
    <property type="entry name" value="BAH"/>
    <property type="match status" value="1"/>
</dbReference>
<evidence type="ECO:0000313" key="3">
    <source>
        <dbReference type="Proteomes" id="UP000298327"/>
    </source>
</evidence>
<dbReference type="EMBL" id="SEOQ01000453">
    <property type="protein sequence ID" value="TFY62645.1"/>
    <property type="molecule type" value="Genomic_DNA"/>
</dbReference>
<accession>A0A4Y9YJT6</accession>
<evidence type="ECO:0000313" key="2">
    <source>
        <dbReference type="EMBL" id="TFY62645.1"/>
    </source>
</evidence>
<reference evidence="2 3" key="1">
    <citation type="submission" date="2019-02" db="EMBL/GenBank/DDBJ databases">
        <title>Genome sequencing of the rare red list fungi Dentipellis fragilis.</title>
        <authorList>
            <person name="Buettner E."/>
            <person name="Kellner H."/>
        </authorList>
    </citation>
    <scope>NUCLEOTIDE SEQUENCE [LARGE SCALE GENOMIC DNA]</scope>
    <source>
        <strain evidence="2 3">DSM 105465</strain>
    </source>
</reference>
<keyword evidence="3" id="KW-1185">Reference proteome</keyword>
<protein>
    <recommendedName>
        <fullName evidence="1">BAH domain-containing protein</fullName>
    </recommendedName>
</protein>
<sequence length="315" mass="35986">MGRNGRPVRMQKIRVLGGSMSLTGDNELHTYWIARVAAIHAREPWNVWLQVQWYYSGPDIEKEDPEHTSYFGRYERALSDTWDIIHWESVDGHATVVNFDSSSLEQEPIDEGAFYYRWNWSRANKTLNGPSRSPSTSCIGTCEELYNPDGNSPMHLCPRPSCRRWFHRICLFTTNCTIRRSAAEHADLLLRSSPDSDEDFSLFKPSKPAAARMTASRRNKGKGKEICLPLDDLPSPLRRCAQKAIVRGGEYGVAGNVHAVVQARRLVYQIFKNEPDSQKDLDKWMEGREGDVDTEDSEQDEYGEYYICPNCKGAI</sequence>
<feature type="domain" description="BAH" evidence="1">
    <location>
        <begin position="12"/>
        <end position="131"/>
    </location>
</feature>